<dbReference type="GO" id="GO:0005634">
    <property type="term" value="C:nucleus"/>
    <property type="evidence" value="ECO:0007669"/>
    <property type="project" value="UniProtKB-SubCell"/>
</dbReference>
<dbReference type="InterPro" id="IPR011990">
    <property type="entry name" value="TPR-like_helical_dom_sf"/>
</dbReference>
<comment type="subcellular location">
    <subcellularLocation>
        <location evidence="1">Nucleus</location>
    </subcellularLocation>
</comment>
<evidence type="ECO:0000313" key="6">
    <source>
        <dbReference type="Proteomes" id="UP000094444"/>
    </source>
</evidence>
<feature type="domain" description="Telomerase activating protein Est1-like N-terminal" evidence="4">
    <location>
        <begin position="79"/>
        <end position="192"/>
    </location>
</feature>
<organism evidence="5 6">
    <name type="scientific">Diaporthe helianthi</name>
    <dbReference type="NCBI Taxonomy" id="158607"/>
    <lineage>
        <taxon>Eukaryota</taxon>
        <taxon>Fungi</taxon>
        <taxon>Dikarya</taxon>
        <taxon>Ascomycota</taxon>
        <taxon>Pezizomycotina</taxon>
        <taxon>Sordariomycetes</taxon>
        <taxon>Sordariomycetidae</taxon>
        <taxon>Diaporthales</taxon>
        <taxon>Diaporthaceae</taxon>
        <taxon>Diaporthe</taxon>
    </lineage>
</organism>
<protein>
    <recommendedName>
        <fullName evidence="1">Nonsense-mediated mRNA decay factor</fullName>
    </recommendedName>
</protein>
<dbReference type="AlphaFoldDB" id="A0A2P5IBF4"/>
<dbReference type="Pfam" id="PF10373">
    <property type="entry name" value="EST1_DNA_bind"/>
    <property type="match status" value="1"/>
</dbReference>
<dbReference type="EMBL" id="MAVT02000086">
    <property type="protein sequence ID" value="POS79837.1"/>
    <property type="molecule type" value="Genomic_DNA"/>
</dbReference>
<evidence type="ECO:0000256" key="2">
    <source>
        <dbReference type="SAM" id="MobiDB-lite"/>
    </source>
</evidence>
<feature type="region of interest" description="Disordered" evidence="2">
    <location>
        <begin position="727"/>
        <end position="764"/>
    </location>
</feature>
<keyword evidence="1" id="KW-0539">Nucleus</keyword>
<dbReference type="GO" id="GO:0000184">
    <property type="term" value="P:nuclear-transcribed mRNA catabolic process, nonsense-mediated decay"/>
    <property type="evidence" value="ECO:0007669"/>
    <property type="project" value="UniProtKB-KW"/>
</dbReference>
<comment type="caution">
    <text evidence="5">The sequence shown here is derived from an EMBL/GenBank/DDBJ whole genome shotgun (WGS) entry which is preliminary data.</text>
</comment>
<dbReference type="InterPro" id="IPR019458">
    <property type="entry name" value="Est1-like_N"/>
</dbReference>
<accession>A0A2P5IBF4</accession>
<dbReference type="PANTHER" id="PTHR15696">
    <property type="entry name" value="SMG-7 SUPPRESSOR WITH MORPHOLOGICAL EFFECT ON GENITALIA PROTEIN 7"/>
    <property type="match status" value="1"/>
</dbReference>
<evidence type="ECO:0000259" key="3">
    <source>
        <dbReference type="Pfam" id="PF10373"/>
    </source>
</evidence>
<comment type="function">
    <text evidence="1">Plays a role in nonsense-mediated mRNA decay.</text>
</comment>
<evidence type="ECO:0000259" key="4">
    <source>
        <dbReference type="Pfam" id="PF10374"/>
    </source>
</evidence>
<feature type="compositionally biased region" description="Polar residues" evidence="2">
    <location>
        <begin position="792"/>
        <end position="804"/>
    </location>
</feature>
<dbReference type="SUPFAM" id="SSF48452">
    <property type="entry name" value="TPR-like"/>
    <property type="match status" value="1"/>
</dbReference>
<dbReference type="InterPro" id="IPR045153">
    <property type="entry name" value="Est1/Ebs1-like"/>
</dbReference>
<dbReference type="Proteomes" id="UP000094444">
    <property type="component" value="Unassembled WGS sequence"/>
</dbReference>
<sequence length="1007" mass="110197">MPDKMDSLPTPAARAEIFWQDAKKIRHKILRDIEQLKKGSNGKTEEEQLKSLEGSMAEFRLRFVCTLSADPQYIYQSDAEKVMWELHIYINKAYRDLFNERLRGQPHVVTKRKVEKLYNNYLKTAHDFYKGYFQRLQTLHGLPQLPRINSVLELQPPAVDDRQGHVVTAEAAQKSFHSTLLRLGDLSRWRHKARPRADGTKMALLYYALAHDLKPTSGDAHHQMGMMYTEEHNHLLVVYHLYRSLAIEFPHANSTLNLEIEFKQLLNSSTPTRRTGTPDPDESFSNWFVMLHAHFAKGEAFSQQSELEQTVLHRLETMLKKPGTLPLVLKMVLINIAAYYVTLSRVQKDWSGGASKSCEFVLGMNVRWVVVISRLFQAELQEFSKAAAPAKETAENGKPPKHTVKFSPFTENLLPLMRVYMDWLYIYRADIVKYQGHLGGHIFDMYRILAQVLTTILKEFNGQQMEASPYLLPEDVVALGMKPFDGPNMAPACRLHLAFGRDDFKPHWEDTGLPRKEPDAEMRARVYDLMNCGFSLALDDAFPLVVNTPAEGSGGIVTISYVEGGKAAQIAPQEPVRSQPIPADAQVDQLEGQLRNLRPTSRSGLTGLNGMQGADNLGRAHTRAPSGSAAIEGSPKTRANDADPLETEADLNIDAKMHDMVDDLLEDDNSDLIGTQPGRTPAQFNTSSYGMHSSTAEQVFGGLQTPGNISSAIFGGSNPWGSFVTPPQTVPGRREPVGPQYNEGANFSTGCPNQAQRASSMSSLQPTVPDFTPGPGMQRGPDPFALFPPSNIQAPGNQVGQANFGTSGRPSSGLGGPLQGSRGGFGHTRQRLGGSTGSSATSSFFSPKDNAGAYEIASGAHVTGQVNNTRAKAVSPPLGLNMGSNPFSTDFSQTASGLPPVNSPFGLPTGQINGGFAQGDMYSYNQQFAGSFPSYAQPNGLTTVCNGNVYNATTAYGRGVVAAKDDPSHFRNAVKKSHMAGAAAEASAFDRAVLESALAEDRPKPKG</sequence>
<evidence type="ECO:0000256" key="1">
    <source>
        <dbReference type="RuleBase" id="RU369098"/>
    </source>
</evidence>
<keyword evidence="1" id="KW-0866">Nonsense-mediated mRNA decay</keyword>
<feature type="region of interest" description="Disordered" evidence="2">
    <location>
        <begin position="598"/>
        <end position="642"/>
    </location>
</feature>
<feature type="region of interest" description="Disordered" evidence="2">
    <location>
        <begin position="792"/>
        <end position="844"/>
    </location>
</feature>
<dbReference type="STRING" id="158607.A0A2P5IBF4"/>
<dbReference type="InterPro" id="IPR018834">
    <property type="entry name" value="DNA/RNA-bd_Est1-type"/>
</dbReference>
<proteinExistence type="predicted"/>
<feature type="compositionally biased region" description="Polar residues" evidence="2">
    <location>
        <begin position="743"/>
        <end position="764"/>
    </location>
</feature>
<gene>
    <name evidence="5" type="ORF">DHEL01_v201774</name>
</gene>
<reference evidence="5" key="1">
    <citation type="submission" date="2017-09" db="EMBL/GenBank/DDBJ databases">
        <title>Polyketide synthases of a Diaporthe helianthi virulent isolate.</title>
        <authorList>
            <person name="Baroncelli R."/>
        </authorList>
    </citation>
    <scope>NUCLEOTIDE SEQUENCE [LARGE SCALE GENOMIC DNA]</scope>
    <source>
        <strain evidence="5">7/96</strain>
    </source>
</reference>
<dbReference type="Gene3D" id="1.25.40.10">
    <property type="entry name" value="Tetratricopeptide repeat domain"/>
    <property type="match status" value="1"/>
</dbReference>
<keyword evidence="6" id="KW-1185">Reference proteome</keyword>
<dbReference type="OrthoDB" id="69928at2759"/>
<feature type="domain" description="DNA/RNA-binding" evidence="3">
    <location>
        <begin position="203"/>
        <end position="485"/>
    </location>
</feature>
<dbReference type="PANTHER" id="PTHR15696:SF36">
    <property type="entry name" value="NONSENSE-MEDIATED MRNA DECAY FACTOR"/>
    <property type="match status" value="1"/>
</dbReference>
<feature type="compositionally biased region" description="Gly residues" evidence="2">
    <location>
        <begin position="813"/>
        <end position="826"/>
    </location>
</feature>
<dbReference type="InParanoid" id="A0A2P5IBF4"/>
<name>A0A2P5IBF4_DIAHE</name>
<evidence type="ECO:0000313" key="5">
    <source>
        <dbReference type="EMBL" id="POS79837.1"/>
    </source>
</evidence>
<dbReference type="Pfam" id="PF10374">
    <property type="entry name" value="EST1"/>
    <property type="match status" value="1"/>
</dbReference>